<evidence type="ECO:0000256" key="2">
    <source>
        <dbReference type="ARBA" id="ARBA00012961"/>
    </source>
</evidence>
<dbReference type="FunFam" id="3.30.63.10:FF:000002">
    <property type="entry name" value="Guanylate kinase 1"/>
    <property type="match status" value="1"/>
</dbReference>
<dbReference type="Proteomes" id="UP000186817">
    <property type="component" value="Unassembled WGS sequence"/>
</dbReference>
<gene>
    <name evidence="10" type="primary">guk1</name>
    <name evidence="10" type="ORF">AK812_SmicGene38442</name>
</gene>
<dbReference type="InterPro" id="IPR027417">
    <property type="entry name" value="P-loop_NTPase"/>
</dbReference>
<dbReference type="PROSITE" id="PS50052">
    <property type="entry name" value="GUANYLATE_KINASE_2"/>
    <property type="match status" value="1"/>
</dbReference>
<evidence type="ECO:0000256" key="1">
    <source>
        <dbReference type="ARBA" id="ARBA00005790"/>
    </source>
</evidence>
<dbReference type="Gene3D" id="3.60.40.10">
    <property type="entry name" value="PPM-type phosphatase domain"/>
    <property type="match status" value="1"/>
</dbReference>
<evidence type="ECO:0000259" key="9">
    <source>
        <dbReference type="PROSITE" id="PS51746"/>
    </source>
</evidence>
<dbReference type="InterPro" id="IPR036457">
    <property type="entry name" value="PPM-type-like_dom_sf"/>
</dbReference>
<feature type="domain" description="Guanylate kinase-like" evidence="8">
    <location>
        <begin position="360"/>
        <end position="544"/>
    </location>
</feature>
<dbReference type="SMART" id="SM00332">
    <property type="entry name" value="PP2Cc"/>
    <property type="match status" value="1"/>
</dbReference>
<protein>
    <recommendedName>
        <fullName evidence="2">guanylate kinase</fullName>
        <ecNumber evidence="2">2.7.4.8</ecNumber>
    </recommendedName>
</protein>
<evidence type="ECO:0000256" key="6">
    <source>
        <dbReference type="ARBA" id="ARBA00022840"/>
    </source>
</evidence>
<comment type="similarity">
    <text evidence="1">Belongs to the guanylate kinase family.</text>
</comment>
<proteinExistence type="inferred from homology"/>
<dbReference type="Pfam" id="PF00625">
    <property type="entry name" value="Guanylate_kin"/>
    <property type="match status" value="1"/>
</dbReference>
<dbReference type="PROSITE" id="PS51746">
    <property type="entry name" value="PPM_2"/>
    <property type="match status" value="1"/>
</dbReference>
<dbReference type="InterPro" id="IPR020590">
    <property type="entry name" value="Guanylate_kinase_CS"/>
</dbReference>
<keyword evidence="11" id="KW-1185">Reference proteome</keyword>
<dbReference type="SUPFAM" id="SSF52540">
    <property type="entry name" value="P-loop containing nucleoside triphosphate hydrolases"/>
    <property type="match status" value="1"/>
</dbReference>
<name>A0A1Q9CDR4_SYMMI</name>
<dbReference type="InterPro" id="IPR008144">
    <property type="entry name" value="Guanylate_kin-like_dom"/>
</dbReference>
<dbReference type="GO" id="GO:0004385">
    <property type="term" value="F:GMP kinase activity"/>
    <property type="evidence" value="ECO:0007669"/>
    <property type="project" value="UniProtKB-EC"/>
</dbReference>
<feature type="region of interest" description="Disordered" evidence="7">
    <location>
        <begin position="625"/>
        <end position="668"/>
    </location>
</feature>
<evidence type="ECO:0000256" key="3">
    <source>
        <dbReference type="ARBA" id="ARBA00022679"/>
    </source>
</evidence>
<dbReference type="InterPro" id="IPR017665">
    <property type="entry name" value="Guanylate_kinase"/>
</dbReference>
<dbReference type="SMART" id="SM00331">
    <property type="entry name" value="PP2C_SIG"/>
    <property type="match status" value="1"/>
</dbReference>
<evidence type="ECO:0000256" key="4">
    <source>
        <dbReference type="ARBA" id="ARBA00022741"/>
    </source>
</evidence>
<keyword evidence="5 10" id="KW-0418">Kinase</keyword>
<organism evidence="10 11">
    <name type="scientific">Symbiodinium microadriaticum</name>
    <name type="common">Dinoflagellate</name>
    <name type="synonym">Zooxanthella microadriatica</name>
    <dbReference type="NCBI Taxonomy" id="2951"/>
    <lineage>
        <taxon>Eukaryota</taxon>
        <taxon>Sar</taxon>
        <taxon>Alveolata</taxon>
        <taxon>Dinophyceae</taxon>
        <taxon>Suessiales</taxon>
        <taxon>Symbiodiniaceae</taxon>
        <taxon>Symbiodinium</taxon>
    </lineage>
</organism>
<dbReference type="PROSITE" id="PS00856">
    <property type="entry name" value="GUANYLATE_KINASE_1"/>
    <property type="match status" value="1"/>
</dbReference>
<dbReference type="OrthoDB" id="6334211at2759"/>
<evidence type="ECO:0000256" key="7">
    <source>
        <dbReference type="SAM" id="MobiDB-lite"/>
    </source>
</evidence>
<dbReference type="AlphaFoldDB" id="A0A1Q9CDR4"/>
<keyword evidence="6" id="KW-0067">ATP-binding</keyword>
<reference evidence="10 11" key="1">
    <citation type="submission" date="2016-02" db="EMBL/GenBank/DDBJ databases">
        <title>Genome analysis of coral dinoflagellate symbionts highlights evolutionary adaptations to a symbiotic lifestyle.</title>
        <authorList>
            <person name="Aranda M."/>
            <person name="Li Y."/>
            <person name="Liew Y.J."/>
            <person name="Baumgarten S."/>
            <person name="Simakov O."/>
            <person name="Wilson M."/>
            <person name="Piel J."/>
            <person name="Ashoor H."/>
            <person name="Bougouffa S."/>
            <person name="Bajic V.B."/>
            <person name="Ryu T."/>
            <person name="Ravasi T."/>
            <person name="Bayer T."/>
            <person name="Micklem G."/>
            <person name="Kim H."/>
            <person name="Bhak J."/>
            <person name="Lajeunesse T.C."/>
            <person name="Voolstra C.R."/>
        </authorList>
    </citation>
    <scope>NUCLEOTIDE SEQUENCE [LARGE SCALE GENOMIC DNA]</scope>
    <source>
        <strain evidence="10 11">CCMP2467</strain>
    </source>
</reference>
<dbReference type="PANTHER" id="PTHR23117:SF13">
    <property type="entry name" value="GUANYLATE KINASE"/>
    <property type="match status" value="1"/>
</dbReference>
<evidence type="ECO:0000259" key="8">
    <source>
        <dbReference type="PROSITE" id="PS50052"/>
    </source>
</evidence>
<keyword evidence="4" id="KW-0547">Nucleotide-binding</keyword>
<dbReference type="EMBL" id="LSRX01001315">
    <property type="protein sequence ID" value="OLP81068.1"/>
    <property type="molecule type" value="Genomic_DNA"/>
</dbReference>
<dbReference type="NCBIfam" id="TIGR03263">
    <property type="entry name" value="guanyl_kin"/>
    <property type="match status" value="1"/>
</dbReference>
<dbReference type="SUPFAM" id="SSF81606">
    <property type="entry name" value="PP2C-like"/>
    <property type="match status" value="1"/>
</dbReference>
<evidence type="ECO:0000256" key="5">
    <source>
        <dbReference type="ARBA" id="ARBA00022777"/>
    </source>
</evidence>
<dbReference type="GO" id="GO:0005524">
    <property type="term" value="F:ATP binding"/>
    <property type="evidence" value="ECO:0007669"/>
    <property type="project" value="UniProtKB-KW"/>
</dbReference>
<dbReference type="InterPro" id="IPR001932">
    <property type="entry name" value="PPM-type_phosphatase-like_dom"/>
</dbReference>
<dbReference type="Pfam" id="PF00481">
    <property type="entry name" value="PP2C"/>
    <property type="match status" value="1"/>
</dbReference>
<dbReference type="PANTHER" id="PTHR23117">
    <property type="entry name" value="GUANYLATE KINASE-RELATED"/>
    <property type="match status" value="1"/>
</dbReference>
<sequence>MPLSSPVTATAVERSTGQIGRAAVAAMQGLRPSFEDCHVLDQKLGICGVFDGHLGDEAAAFCAERLPRHVSTAHDDDGLRQAFALCDSELMAALPKECEAGTTATVAKMQPNGREDCIIVTVANLGDSRALLWRKSSDTIEHTRDHRPDDKSERDRITAAGGEVNEDFDPPRIDGKLACSRALGDFSFKQGPGTAAEQKVSCVPELYRWTAQRGDWLILGCDGVWDTMGNEEVVQHVCKSSKDVGDTVAGVLQRCIDKEADDNLTLLAVELGSVPLSEPSTMVKAGDFLKEKDPAVLEQYQSFCLRAGYAIAREQQPKAPPKVVLTEAARTPAAPRFTAHGYNEPVANGKLVNEPAPIVRAPLVIVGPSGVGKGTLIQKILDTFPGQFGFAVSHTTRKPRPGEVHGKSYWFVELEEMKKEVATPGRFLEHASVHGNLYGTSQAALDAVRDKGQICILDVDVQGARLIKEVHNEFNYLFIRPPHLQALEERLRSRGTETEEKIQTRLRNAKGEIEFFEKNQEFFTSVVVNDNLGAATSQLLGLMRKWYPELAAAEVQLENAPATGGIAEALRGWAAACCGYGLGMREPGELPPWGSEHEGEQFFRPRLPGEEGRDRESPNACIFYIPSTTSDRRGPGSIASGTVGASEMGHRRVDPRPLVTRQLGDRSR</sequence>
<dbReference type="EC" id="2.7.4.8" evidence="2"/>
<keyword evidence="3" id="KW-0808">Transferase</keyword>
<evidence type="ECO:0000313" key="10">
    <source>
        <dbReference type="EMBL" id="OLP81068.1"/>
    </source>
</evidence>
<dbReference type="SMART" id="SM00072">
    <property type="entry name" value="GuKc"/>
    <property type="match status" value="1"/>
</dbReference>
<dbReference type="Gene3D" id="3.40.50.300">
    <property type="entry name" value="P-loop containing nucleotide triphosphate hydrolases"/>
    <property type="match status" value="1"/>
</dbReference>
<dbReference type="CDD" id="cd00143">
    <property type="entry name" value="PP2Cc"/>
    <property type="match status" value="1"/>
</dbReference>
<dbReference type="CDD" id="cd00071">
    <property type="entry name" value="GMPK"/>
    <property type="match status" value="1"/>
</dbReference>
<evidence type="ECO:0000313" key="11">
    <source>
        <dbReference type="Proteomes" id="UP000186817"/>
    </source>
</evidence>
<feature type="domain" description="PPM-type phosphatase" evidence="9">
    <location>
        <begin position="21"/>
        <end position="271"/>
    </location>
</feature>
<dbReference type="FunFam" id="3.40.50.300:FF:000776">
    <property type="entry name" value="Guanylate kinase 2"/>
    <property type="match status" value="1"/>
</dbReference>
<dbReference type="GO" id="GO:0005829">
    <property type="term" value="C:cytosol"/>
    <property type="evidence" value="ECO:0007669"/>
    <property type="project" value="TreeGrafter"/>
</dbReference>
<comment type="caution">
    <text evidence="10">The sequence shown here is derived from an EMBL/GenBank/DDBJ whole genome shotgun (WGS) entry which is preliminary data.</text>
</comment>
<dbReference type="InterPro" id="IPR008145">
    <property type="entry name" value="GK/Ca_channel_bsu"/>
</dbReference>
<accession>A0A1Q9CDR4</accession>